<dbReference type="InterPro" id="IPR018486">
    <property type="entry name" value="Hemopexin_CS"/>
</dbReference>
<dbReference type="SUPFAM" id="SSF50923">
    <property type="entry name" value="Hemopexin-like domain"/>
    <property type="match status" value="1"/>
</dbReference>
<gene>
    <name evidence="9" type="primary">LOC106512532</name>
</gene>
<dbReference type="Pfam" id="PF00045">
    <property type="entry name" value="Hemopexin"/>
    <property type="match status" value="2"/>
</dbReference>
<evidence type="ECO:0000256" key="7">
    <source>
        <dbReference type="SAM" id="MobiDB-lite"/>
    </source>
</evidence>
<feature type="repeat" description="Hemopexin" evidence="6">
    <location>
        <begin position="98"/>
        <end position="143"/>
    </location>
</feature>
<keyword evidence="3" id="KW-1015">Disulfide bond</keyword>
<dbReference type="RefSeq" id="XP_013856582.1">
    <property type="nucleotide sequence ID" value="XM_014001128.1"/>
</dbReference>
<keyword evidence="8" id="KW-1185">Reference proteome</keyword>
<evidence type="ECO:0000256" key="2">
    <source>
        <dbReference type="ARBA" id="ARBA00022737"/>
    </source>
</evidence>
<sequence>MYPLYSYKNPNTFVLPQDDVRGIQSLYGPGPSRIKGPATSGTQPPAAADICDSNMDFDAVTTWQGQKLFFQNSSVWQFDPQSRTLQKRLITDIWPGAPGSVDAAVEKLNGTLLLFKDHQVWAFSGSNLVQGYPKDLSSLCCSFLTKADAAMYDRQTNRVTLFQDKALCSFSEPYSRPLYKKVDKIFPDLNGNVTAAFQDGGSTFLFSGSYLFEYSSDRKSFRLKKTYPLSCNSL</sequence>
<proteinExistence type="predicted"/>
<dbReference type="SMART" id="SM00120">
    <property type="entry name" value="HX"/>
    <property type="match status" value="3"/>
</dbReference>
<dbReference type="GO" id="GO:0030198">
    <property type="term" value="P:extracellular matrix organization"/>
    <property type="evidence" value="ECO:0007669"/>
    <property type="project" value="TreeGrafter"/>
</dbReference>
<name>A0A2I4AM53_AUSLI</name>
<dbReference type="CDD" id="cd00094">
    <property type="entry name" value="HX"/>
    <property type="match status" value="1"/>
</dbReference>
<dbReference type="InterPro" id="IPR036375">
    <property type="entry name" value="Hemopexin-like_dom_sf"/>
</dbReference>
<dbReference type="GO" id="GO:0030574">
    <property type="term" value="P:collagen catabolic process"/>
    <property type="evidence" value="ECO:0007669"/>
    <property type="project" value="TreeGrafter"/>
</dbReference>
<reference evidence="9" key="1">
    <citation type="submission" date="2025-08" db="UniProtKB">
        <authorList>
            <consortium name="RefSeq"/>
        </authorList>
    </citation>
    <scope>IDENTIFICATION</scope>
</reference>
<dbReference type="PANTHER" id="PTHR10201:SF151">
    <property type="entry name" value="INTERSTITIAL COLLAGENASE"/>
    <property type="match status" value="1"/>
</dbReference>
<evidence type="ECO:0000256" key="3">
    <source>
        <dbReference type="ARBA" id="ARBA00023157"/>
    </source>
</evidence>
<feature type="non-terminal residue" evidence="9">
    <location>
        <position position="234"/>
    </location>
</feature>
<dbReference type="InParanoid" id="A0A2I4AM53"/>
<organism evidence="8 9">
    <name type="scientific">Austrofundulus limnaeus</name>
    <name type="common">Annual killifish</name>
    <dbReference type="NCBI Taxonomy" id="52670"/>
    <lineage>
        <taxon>Eukaryota</taxon>
        <taxon>Metazoa</taxon>
        <taxon>Chordata</taxon>
        <taxon>Craniata</taxon>
        <taxon>Vertebrata</taxon>
        <taxon>Euteleostomi</taxon>
        <taxon>Actinopterygii</taxon>
        <taxon>Neopterygii</taxon>
        <taxon>Teleostei</taxon>
        <taxon>Neoteleostei</taxon>
        <taxon>Acanthomorphata</taxon>
        <taxon>Ovalentaria</taxon>
        <taxon>Atherinomorphae</taxon>
        <taxon>Cyprinodontiformes</taxon>
        <taxon>Rivulidae</taxon>
        <taxon>Austrofundulus</taxon>
    </lineage>
</organism>
<dbReference type="OrthoDB" id="406838at2759"/>
<evidence type="ECO:0000256" key="1">
    <source>
        <dbReference type="ARBA" id="ARBA00022729"/>
    </source>
</evidence>
<accession>A0A2I4AM53</accession>
<feature type="repeat" description="Hemopexin" evidence="6">
    <location>
        <begin position="54"/>
        <end position="97"/>
    </location>
</feature>
<evidence type="ECO:0000256" key="5">
    <source>
        <dbReference type="ARBA" id="ARBA00038924"/>
    </source>
</evidence>
<evidence type="ECO:0000313" key="8">
    <source>
        <dbReference type="Proteomes" id="UP000192220"/>
    </source>
</evidence>
<evidence type="ECO:0000313" key="9">
    <source>
        <dbReference type="RefSeq" id="XP_013856582.1"/>
    </source>
</evidence>
<evidence type="ECO:0000256" key="6">
    <source>
        <dbReference type="PROSITE-ProRule" id="PRU01011"/>
    </source>
</evidence>
<feature type="region of interest" description="Disordered" evidence="7">
    <location>
        <begin position="26"/>
        <end position="45"/>
    </location>
</feature>
<evidence type="ECO:0000256" key="4">
    <source>
        <dbReference type="ARBA" id="ARBA00036005"/>
    </source>
</evidence>
<dbReference type="InterPro" id="IPR000585">
    <property type="entry name" value="Hemopexin-like_dom"/>
</dbReference>
<protein>
    <recommendedName>
        <fullName evidence="5">interstitial collagenase</fullName>
        <ecNumber evidence="5">3.4.24.7</ecNumber>
    </recommendedName>
</protein>
<dbReference type="Proteomes" id="UP000192220">
    <property type="component" value="Unplaced"/>
</dbReference>
<dbReference type="InterPro" id="IPR018487">
    <property type="entry name" value="Hemopexin-like_repeat"/>
</dbReference>
<keyword evidence="1" id="KW-0732">Signal</keyword>
<dbReference type="GO" id="GO:0004222">
    <property type="term" value="F:metalloendopeptidase activity"/>
    <property type="evidence" value="ECO:0007669"/>
    <property type="project" value="UniProtKB-EC"/>
</dbReference>
<dbReference type="AlphaFoldDB" id="A0A2I4AM53"/>
<keyword evidence="2" id="KW-0677">Repeat</keyword>
<comment type="catalytic activity">
    <reaction evidence="4">
        <text>Cleavage of the triple helix of collagen at about three-quarters of the length of the molecule from the N-terminus, at 775-Gly-|-Ile-776 in the alpha1(I) chain. Cleaves synthetic substrates and alpha-macroglobulins at bonds where P1' is a hydrophobic residue.</text>
        <dbReference type="EC" id="3.4.24.7"/>
    </reaction>
</comment>
<dbReference type="PROSITE" id="PS51642">
    <property type="entry name" value="HEMOPEXIN_2"/>
    <property type="match status" value="3"/>
</dbReference>
<dbReference type="Gene3D" id="2.110.10.10">
    <property type="entry name" value="Hemopexin-like domain"/>
    <property type="match status" value="1"/>
</dbReference>
<dbReference type="EC" id="3.4.24.7" evidence="5"/>
<dbReference type="PROSITE" id="PS00024">
    <property type="entry name" value="HEMOPEXIN"/>
    <property type="match status" value="1"/>
</dbReference>
<feature type="repeat" description="Hemopexin" evidence="6">
    <location>
        <begin position="190"/>
        <end position="234"/>
    </location>
</feature>
<dbReference type="GeneID" id="106512532"/>
<dbReference type="PANTHER" id="PTHR10201">
    <property type="entry name" value="MATRIX METALLOPROTEINASE"/>
    <property type="match status" value="1"/>
</dbReference>
<dbReference type="KEGG" id="alim:106512532"/>